<dbReference type="Pfam" id="PF10604">
    <property type="entry name" value="Polyketide_cyc2"/>
    <property type="match status" value="1"/>
</dbReference>
<dbReference type="Gene3D" id="3.30.530.20">
    <property type="match status" value="1"/>
</dbReference>
<accession>A0A1H1DN39</accession>
<dbReference type="OrthoDB" id="4560923at2"/>
<dbReference type="InterPro" id="IPR019587">
    <property type="entry name" value="Polyketide_cyclase/dehydratase"/>
</dbReference>
<organism evidence="1 2">
    <name type="scientific">Tsukamurella pulmonis</name>
    <dbReference type="NCBI Taxonomy" id="47312"/>
    <lineage>
        <taxon>Bacteria</taxon>
        <taxon>Bacillati</taxon>
        <taxon>Actinomycetota</taxon>
        <taxon>Actinomycetes</taxon>
        <taxon>Mycobacteriales</taxon>
        <taxon>Tsukamurellaceae</taxon>
        <taxon>Tsukamurella</taxon>
    </lineage>
</organism>
<proteinExistence type="predicted"/>
<reference evidence="2" key="1">
    <citation type="submission" date="2016-10" db="EMBL/GenBank/DDBJ databases">
        <authorList>
            <person name="Varghese N."/>
            <person name="Submissions S."/>
        </authorList>
    </citation>
    <scope>NUCLEOTIDE SEQUENCE [LARGE SCALE GENOMIC DNA]</scope>
    <source>
        <strain evidence="2">DSM 44142</strain>
    </source>
</reference>
<dbReference type="SUPFAM" id="SSF55961">
    <property type="entry name" value="Bet v1-like"/>
    <property type="match status" value="1"/>
</dbReference>
<dbReference type="EMBL" id="FNLF01000002">
    <property type="protein sequence ID" value="SDQ77306.1"/>
    <property type="molecule type" value="Genomic_DNA"/>
</dbReference>
<name>A0A1H1DN39_9ACTN</name>
<evidence type="ECO:0000313" key="1">
    <source>
        <dbReference type="EMBL" id="SDQ77306.1"/>
    </source>
</evidence>
<dbReference type="AlphaFoldDB" id="A0A1H1DN39"/>
<dbReference type="InterPro" id="IPR023393">
    <property type="entry name" value="START-like_dom_sf"/>
</dbReference>
<sequence>MTTIHHTATARVPLSTAFAHVADYRTVPQWFFGISRFVPQGENDYGLGATYDSAVKIGPKEIGSVVRVTEFEEDRLITLTSIAGFKTTSRWSFTAVDDSTTELAVEFTYELPGGLAGKALGMIVEPFAVQAVKASEAALRRDLEGAQV</sequence>
<gene>
    <name evidence="1" type="ORF">SAMN04489765_1786</name>
</gene>
<evidence type="ECO:0000313" key="2">
    <source>
        <dbReference type="Proteomes" id="UP000183053"/>
    </source>
</evidence>
<dbReference type="RefSeq" id="WP_068535741.1">
    <property type="nucleotide sequence ID" value="NZ_AP025457.1"/>
</dbReference>
<keyword evidence="2" id="KW-1185">Reference proteome</keyword>
<protein>
    <submittedName>
        <fullName evidence="1">Ribosome association toxin PasT (RatA) of the RatAB toxin-antitoxin module</fullName>
    </submittedName>
</protein>
<dbReference type="Proteomes" id="UP000183053">
    <property type="component" value="Unassembled WGS sequence"/>
</dbReference>